<evidence type="ECO:0000256" key="5">
    <source>
        <dbReference type="RuleBase" id="RU003832"/>
    </source>
</evidence>
<dbReference type="Gene3D" id="3.40.50.11660">
    <property type="entry name" value="Glycosyl transferase family 10, C-terminal domain"/>
    <property type="match status" value="1"/>
</dbReference>
<reference evidence="10" key="3">
    <citation type="submission" date="2016-03" db="UniProtKB">
        <authorList>
            <consortium name="EnsemblProtists"/>
        </authorList>
    </citation>
    <scope>IDENTIFICATION</scope>
</reference>
<dbReference type="PANTHER" id="PTHR11929:SF194">
    <property type="entry name" value="ALPHA-(1,3)-FUCOSYLTRANSFERASE 10"/>
    <property type="match status" value="1"/>
</dbReference>
<comment type="subcellular location">
    <subcellularLocation>
        <location evidence="5">Golgi apparatus</location>
        <location evidence="5">Golgi stack membrane</location>
        <topology evidence="5">Single-pass type II membrane protein</topology>
    </subcellularLocation>
</comment>
<evidence type="ECO:0000259" key="8">
    <source>
        <dbReference type="Pfam" id="PF00852"/>
    </source>
</evidence>
<evidence type="ECO:0000256" key="3">
    <source>
        <dbReference type="ARBA" id="ARBA00022676"/>
    </source>
</evidence>
<feature type="chain" id="PRO_5008770173" description="Fucosyltransferase" evidence="7">
    <location>
        <begin position="23"/>
        <end position="443"/>
    </location>
</feature>
<dbReference type="OrthoDB" id="427096at2759"/>
<dbReference type="eggNOG" id="ENOG502T1B8">
    <property type="taxonomic scope" value="Eukaryota"/>
</dbReference>
<dbReference type="SUPFAM" id="SSF53756">
    <property type="entry name" value="UDP-Glycosyltransferase/glycogen phosphorylase"/>
    <property type="match status" value="1"/>
</dbReference>
<dbReference type="EMBL" id="JH993075">
    <property type="protein sequence ID" value="EKX36334.1"/>
    <property type="molecule type" value="Genomic_DNA"/>
</dbReference>
<dbReference type="KEGG" id="gtt:GUITHDRAFT_145803"/>
<comment type="similarity">
    <text evidence="2 5">Belongs to the glycosyltransferase 10 family.</text>
</comment>
<dbReference type="Pfam" id="PF00852">
    <property type="entry name" value="Glyco_transf_10"/>
    <property type="match status" value="1"/>
</dbReference>
<keyword evidence="5" id="KW-0472">Membrane</keyword>
<dbReference type="RefSeq" id="XP_005823314.1">
    <property type="nucleotide sequence ID" value="XM_005823257.1"/>
</dbReference>
<evidence type="ECO:0000256" key="1">
    <source>
        <dbReference type="ARBA" id="ARBA00004922"/>
    </source>
</evidence>
<name>L1IKA0_GUITC</name>
<feature type="signal peptide" evidence="7">
    <location>
        <begin position="1"/>
        <end position="22"/>
    </location>
</feature>
<dbReference type="PaxDb" id="55529-EKX36334"/>
<dbReference type="InterPro" id="IPR055270">
    <property type="entry name" value="Glyco_tran_10_C"/>
</dbReference>
<proteinExistence type="inferred from homology"/>
<dbReference type="InterPro" id="IPR001503">
    <property type="entry name" value="Glyco_trans_10"/>
</dbReference>
<evidence type="ECO:0000313" key="10">
    <source>
        <dbReference type="EnsemblProtists" id="EKX36334"/>
    </source>
</evidence>
<keyword evidence="7" id="KW-0732">Signal</keyword>
<dbReference type="EnsemblProtists" id="EKX36334">
    <property type="protein sequence ID" value="EKX36334"/>
    <property type="gene ID" value="GUITHDRAFT_145803"/>
</dbReference>
<keyword evidence="11" id="KW-1185">Reference proteome</keyword>
<reference evidence="11" key="2">
    <citation type="submission" date="2012-11" db="EMBL/GenBank/DDBJ databases">
        <authorList>
            <person name="Kuo A."/>
            <person name="Curtis B.A."/>
            <person name="Tanifuji G."/>
            <person name="Burki F."/>
            <person name="Gruber A."/>
            <person name="Irimia M."/>
            <person name="Maruyama S."/>
            <person name="Arias M.C."/>
            <person name="Ball S.G."/>
            <person name="Gile G.H."/>
            <person name="Hirakawa Y."/>
            <person name="Hopkins J.F."/>
            <person name="Rensing S.A."/>
            <person name="Schmutz J."/>
            <person name="Symeonidi A."/>
            <person name="Elias M."/>
            <person name="Eveleigh R.J."/>
            <person name="Herman E.K."/>
            <person name="Klute M.J."/>
            <person name="Nakayama T."/>
            <person name="Obornik M."/>
            <person name="Reyes-Prieto A."/>
            <person name="Armbrust E.V."/>
            <person name="Aves S.J."/>
            <person name="Beiko R.G."/>
            <person name="Coutinho P."/>
            <person name="Dacks J.B."/>
            <person name="Durnford D.G."/>
            <person name="Fast N.M."/>
            <person name="Green B.R."/>
            <person name="Grisdale C."/>
            <person name="Hempe F."/>
            <person name="Henrissat B."/>
            <person name="Hoppner M.P."/>
            <person name="Ishida K.-I."/>
            <person name="Kim E."/>
            <person name="Koreny L."/>
            <person name="Kroth P.G."/>
            <person name="Liu Y."/>
            <person name="Malik S.-B."/>
            <person name="Maier U.G."/>
            <person name="McRose D."/>
            <person name="Mock T."/>
            <person name="Neilson J.A."/>
            <person name="Onodera N.T."/>
            <person name="Poole A.M."/>
            <person name="Pritham E.J."/>
            <person name="Richards T.A."/>
            <person name="Rocap G."/>
            <person name="Roy S.W."/>
            <person name="Sarai C."/>
            <person name="Schaack S."/>
            <person name="Shirato S."/>
            <person name="Slamovits C.H."/>
            <person name="Spencer D.F."/>
            <person name="Suzuki S."/>
            <person name="Worden A.Z."/>
            <person name="Zauner S."/>
            <person name="Barry K."/>
            <person name="Bell C."/>
            <person name="Bharti A.K."/>
            <person name="Crow J.A."/>
            <person name="Grimwood J."/>
            <person name="Kramer R."/>
            <person name="Lindquist E."/>
            <person name="Lucas S."/>
            <person name="Salamov A."/>
            <person name="McFadden G.I."/>
            <person name="Lane C.E."/>
            <person name="Keeling P.J."/>
            <person name="Gray M.W."/>
            <person name="Grigoriev I.V."/>
            <person name="Archibald J.M."/>
        </authorList>
    </citation>
    <scope>NUCLEOTIDE SEQUENCE</scope>
    <source>
        <strain evidence="11">CCMP2712</strain>
    </source>
</reference>
<dbReference type="EC" id="2.4.1.-" evidence="5"/>
<evidence type="ECO:0000313" key="11">
    <source>
        <dbReference type="Proteomes" id="UP000011087"/>
    </source>
</evidence>
<keyword evidence="4 5" id="KW-0808">Transferase</keyword>
<reference evidence="9 11" key="1">
    <citation type="journal article" date="2012" name="Nature">
        <title>Algal genomes reveal evolutionary mosaicism and the fate of nucleomorphs.</title>
        <authorList>
            <consortium name="DOE Joint Genome Institute"/>
            <person name="Curtis B.A."/>
            <person name="Tanifuji G."/>
            <person name="Burki F."/>
            <person name="Gruber A."/>
            <person name="Irimia M."/>
            <person name="Maruyama S."/>
            <person name="Arias M.C."/>
            <person name="Ball S.G."/>
            <person name="Gile G.H."/>
            <person name="Hirakawa Y."/>
            <person name="Hopkins J.F."/>
            <person name="Kuo A."/>
            <person name="Rensing S.A."/>
            <person name="Schmutz J."/>
            <person name="Symeonidi A."/>
            <person name="Elias M."/>
            <person name="Eveleigh R.J."/>
            <person name="Herman E.K."/>
            <person name="Klute M.J."/>
            <person name="Nakayama T."/>
            <person name="Obornik M."/>
            <person name="Reyes-Prieto A."/>
            <person name="Armbrust E.V."/>
            <person name="Aves S.J."/>
            <person name="Beiko R.G."/>
            <person name="Coutinho P."/>
            <person name="Dacks J.B."/>
            <person name="Durnford D.G."/>
            <person name="Fast N.M."/>
            <person name="Green B.R."/>
            <person name="Grisdale C.J."/>
            <person name="Hempel F."/>
            <person name="Henrissat B."/>
            <person name="Hoppner M.P."/>
            <person name="Ishida K."/>
            <person name="Kim E."/>
            <person name="Koreny L."/>
            <person name="Kroth P.G."/>
            <person name="Liu Y."/>
            <person name="Malik S.B."/>
            <person name="Maier U.G."/>
            <person name="McRose D."/>
            <person name="Mock T."/>
            <person name="Neilson J.A."/>
            <person name="Onodera N.T."/>
            <person name="Poole A.M."/>
            <person name="Pritham E.J."/>
            <person name="Richards T.A."/>
            <person name="Rocap G."/>
            <person name="Roy S.W."/>
            <person name="Sarai C."/>
            <person name="Schaack S."/>
            <person name="Shirato S."/>
            <person name="Slamovits C.H."/>
            <person name="Spencer D.F."/>
            <person name="Suzuki S."/>
            <person name="Worden A.Z."/>
            <person name="Zauner S."/>
            <person name="Barry K."/>
            <person name="Bell C."/>
            <person name="Bharti A.K."/>
            <person name="Crow J.A."/>
            <person name="Grimwood J."/>
            <person name="Kramer R."/>
            <person name="Lindquist E."/>
            <person name="Lucas S."/>
            <person name="Salamov A."/>
            <person name="McFadden G.I."/>
            <person name="Lane C.E."/>
            <person name="Keeling P.J."/>
            <person name="Gray M.W."/>
            <person name="Grigoriev I.V."/>
            <person name="Archibald J.M."/>
        </authorList>
    </citation>
    <scope>NUCLEOTIDE SEQUENCE</scope>
    <source>
        <strain evidence="9 11">CCMP2712</strain>
    </source>
</reference>
<evidence type="ECO:0000256" key="7">
    <source>
        <dbReference type="SAM" id="SignalP"/>
    </source>
</evidence>
<dbReference type="HOGENOM" id="CLU_618878_0_0_1"/>
<evidence type="ECO:0000313" key="9">
    <source>
        <dbReference type="EMBL" id="EKX36334.1"/>
    </source>
</evidence>
<feature type="region of interest" description="Disordered" evidence="6">
    <location>
        <begin position="24"/>
        <end position="44"/>
    </location>
</feature>
<keyword evidence="3 5" id="KW-0328">Glycosyltransferase</keyword>
<evidence type="ECO:0000256" key="6">
    <source>
        <dbReference type="SAM" id="MobiDB-lite"/>
    </source>
</evidence>
<protein>
    <recommendedName>
        <fullName evidence="5">Fucosyltransferase</fullName>
        <ecNumber evidence="5">2.4.1.-</ecNumber>
    </recommendedName>
</protein>
<feature type="domain" description="Fucosyltransferase C-terminal" evidence="8">
    <location>
        <begin position="244"/>
        <end position="360"/>
    </location>
</feature>
<evidence type="ECO:0000256" key="4">
    <source>
        <dbReference type="ARBA" id="ARBA00022679"/>
    </source>
</evidence>
<evidence type="ECO:0000256" key="2">
    <source>
        <dbReference type="ARBA" id="ARBA00008919"/>
    </source>
</evidence>
<feature type="compositionally biased region" description="Low complexity" evidence="6">
    <location>
        <begin position="32"/>
        <end position="44"/>
    </location>
</feature>
<organism evidence="9">
    <name type="scientific">Guillardia theta (strain CCMP2712)</name>
    <name type="common">Cryptophyte</name>
    <dbReference type="NCBI Taxonomy" id="905079"/>
    <lineage>
        <taxon>Eukaryota</taxon>
        <taxon>Cryptophyceae</taxon>
        <taxon>Pyrenomonadales</taxon>
        <taxon>Geminigeraceae</taxon>
        <taxon>Guillardia</taxon>
    </lineage>
</organism>
<dbReference type="GeneID" id="17293085"/>
<comment type="pathway">
    <text evidence="1">Protein modification; protein glycosylation.</text>
</comment>
<keyword evidence="5" id="KW-0812">Transmembrane</keyword>
<keyword evidence="5" id="KW-0333">Golgi apparatus</keyword>
<dbReference type="UniPathway" id="UPA00378"/>
<dbReference type="Proteomes" id="UP000011087">
    <property type="component" value="Unassembled WGS sequence"/>
</dbReference>
<gene>
    <name evidence="9" type="ORF">GUITHDRAFT_145803</name>
</gene>
<sequence>MAMAMRLLAAMAVMLCMKEMRADEKRSEDQLSDSTHTSPPSSTIASLSTFLTSRRMFQDSALLWAAADGQCEESEAGAEEQHDDDQNMMKDVWWDLTLVESSFSSCRQQAWINDTQRFKVGRHEEFSVSRLSCRGSDQFEPPEDSMRLIVLVDYELGTVDSWRHADLLAAWLVEPRVVCPSCYEYVKNNRHKFDLILSHEDDFVVQSGEKGMFVNAAVPSIDPSLFLPDSFFRDPSDASELMGTKSRLVSAIVSSKRSTTGQRLRHDVLASLGGKLGDIYGAGHRPLPEKHSAIGPYLFHLVIENNRRECYFTEKLLDCLVLGTVPLYWGCERIGDVFDESGLLSFQTVEELAQLLDNLSPELYAELYPSVRRNFLLATRAYTGMSPMHQLWRSKGRRMSMDLPRVSVVSPANDSSSPVRGALELDFAVKGSSILRLGAAEEM</sequence>
<accession>L1IKA0</accession>
<dbReference type="GO" id="GO:0032580">
    <property type="term" value="C:Golgi cisterna membrane"/>
    <property type="evidence" value="ECO:0007669"/>
    <property type="project" value="UniProtKB-SubCell"/>
</dbReference>
<dbReference type="InterPro" id="IPR038577">
    <property type="entry name" value="GT10-like_C_sf"/>
</dbReference>
<dbReference type="PANTHER" id="PTHR11929">
    <property type="entry name" value="ALPHA- 1,3 -FUCOSYLTRANSFERASE"/>
    <property type="match status" value="1"/>
</dbReference>
<dbReference type="GO" id="GO:0046920">
    <property type="term" value="F:alpha-(1-&gt;3)-fucosyltransferase activity"/>
    <property type="evidence" value="ECO:0007669"/>
    <property type="project" value="TreeGrafter"/>
</dbReference>
<dbReference type="AlphaFoldDB" id="L1IKA0"/>